<dbReference type="InterPro" id="IPR011051">
    <property type="entry name" value="RmlC_Cupin_sf"/>
</dbReference>
<dbReference type="STRING" id="401053.AciPR4_1607"/>
<name>E8V2K6_TERSS</name>
<dbReference type="Pfam" id="PF07883">
    <property type="entry name" value="Cupin_2"/>
    <property type="match status" value="1"/>
</dbReference>
<gene>
    <name evidence="3" type="ordered locus">AciPR4_1607</name>
</gene>
<dbReference type="PANTHER" id="PTHR36440">
    <property type="entry name" value="PUTATIVE (AFU_ORTHOLOGUE AFUA_8G07350)-RELATED"/>
    <property type="match status" value="1"/>
</dbReference>
<dbReference type="AlphaFoldDB" id="E8V2K6"/>
<sequence>MPEKIPPPPNSASLKMNDEGPWHEGTTGERIAVRLSSAQTNGAYAVVESIADPGCGVPAHLHQNEEEHFIVLAGRYRFLIGEKTFEAEAGASFTAPRETPHAWKNISDQPSRLLVTLTPGGFERCIETIRNSPASKILEVAASYGCYIVGPPLPS</sequence>
<feature type="domain" description="Cupin type-2" evidence="2">
    <location>
        <begin position="52"/>
        <end position="115"/>
    </location>
</feature>
<feature type="region of interest" description="Disordered" evidence="1">
    <location>
        <begin position="1"/>
        <end position="25"/>
    </location>
</feature>
<dbReference type="RefSeq" id="WP_013568157.1">
    <property type="nucleotide sequence ID" value="NC_014963.1"/>
</dbReference>
<dbReference type="InterPro" id="IPR013096">
    <property type="entry name" value="Cupin_2"/>
</dbReference>
<dbReference type="eggNOG" id="COG0662">
    <property type="taxonomic scope" value="Bacteria"/>
</dbReference>
<dbReference type="OrthoDB" id="9794183at2"/>
<evidence type="ECO:0000256" key="1">
    <source>
        <dbReference type="SAM" id="MobiDB-lite"/>
    </source>
</evidence>
<protein>
    <submittedName>
        <fullName evidence="3">Cupin 2 conserved barrel domain protein</fullName>
    </submittedName>
</protein>
<organism evidence="3 4">
    <name type="scientific">Terriglobus saanensis (strain ATCC BAA-1853 / DSM 23119 / SP1PR4)</name>
    <dbReference type="NCBI Taxonomy" id="401053"/>
    <lineage>
        <taxon>Bacteria</taxon>
        <taxon>Pseudomonadati</taxon>
        <taxon>Acidobacteriota</taxon>
        <taxon>Terriglobia</taxon>
        <taxon>Terriglobales</taxon>
        <taxon>Acidobacteriaceae</taxon>
        <taxon>Terriglobus</taxon>
    </lineage>
</organism>
<evidence type="ECO:0000313" key="3">
    <source>
        <dbReference type="EMBL" id="ADV82424.1"/>
    </source>
</evidence>
<dbReference type="InterPro" id="IPR053146">
    <property type="entry name" value="QDO-like"/>
</dbReference>
<dbReference type="Gene3D" id="2.60.120.10">
    <property type="entry name" value="Jelly Rolls"/>
    <property type="match status" value="1"/>
</dbReference>
<dbReference type="InterPro" id="IPR014710">
    <property type="entry name" value="RmlC-like_jellyroll"/>
</dbReference>
<feature type="compositionally biased region" description="Pro residues" evidence="1">
    <location>
        <begin position="1"/>
        <end position="10"/>
    </location>
</feature>
<reference evidence="3 4" key="1">
    <citation type="journal article" date="2012" name="Stand. Genomic Sci.">
        <title>Complete genome sequence of Terriglobus saanensis type strain SP1PR4(T), an Acidobacteria from tundra soil.</title>
        <authorList>
            <person name="Rawat S.R."/>
            <person name="Mannisto M.K."/>
            <person name="Starovoytov V."/>
            <person name="Goodwin L."/>
            <person name="Nolan M."/>
            <person name="Hauser L."/>
            <person name="Land M."/>
            <person name="Davenport K.W."/>
            <person name="Woyke T."/>
            <person name="Haggblom M.M."/>
        </authorList>
    </citation>
    <scope>NUCLEOTIDE SEQUENCE</scope>
    <source>
        <strain evidence="4">ATCC BAA-1853 / DSM 23119 / SP1PR4</strain>
    </source>
</reference>
<dbReference type="KEGG" id="tsa:AciPR4_1607"/>
<keyword evidence="4" id="KW-1185">Reference proteome</keyword>
<dbReference type="PANTHER" id="PTHR36440:SF1">
    <property type="entry name" value="PUTATIVE (AFU_ORTHOLOGUE AFUA_8G07350)-RELATED"/>
    <property type="match status" value="1"/>
</dbReference>
<proteinExistence type="predicted"/>
<accession>E8V2K6</accession>
<dbReference type="SUPFAM" id="SSF51182">
    <property type="entry name" value="RmlC-like cupins"/>
    <property type="match status" value="1"/>
</dbReference>
<dbReference type="Proteomes" id="UP000006844">
    <property type="component" value="Chromosome"/>
</dbReference>
<dbReference type="HOGENOM" id="CLU_103066_3_2_0"/>
<dbReference type="EMBL" id="CP002467">
    <property type="protein sequence ID" value="ADV82424.1"/>
    <property type="molecule type" value="Genomic_DNA"/>
</dbReference>
<evidence type="ECO:0000313" key="4">
    <source>
        <dbReference type="Proteomes" id="UP000006844"/>
    </source>
</evidence>
<evidence type="ECO:0000259" key="2">
    <source>
        <dbReference type="Pfam" id="PF07883"/>
    </source>
</evidence>